<accession>A0A8J7IKQ7</accession>
<dbReference type="Proteomes" id="UP000610931">
    <property type="component" value="Unassembled WGS sequence"/>
</dbReference>
<dbReference type="RefSeq" id="WP_199117008.1">
    <property type="nucleotide sequence ID" value="NZ_JAELVQ010000054.1"/>
</dbReference>
<keyword evidence="2" id="KW-1185">Reference proteome</keyword>
<sequence length="225" mass="26291">MIRLVKNNASSYTIEECSSKILNIQRIISNELNVFEWNVQSNSKIFIGEIDKVQEILISQFIDDAKEYDRMVVDKTYKNSFGNSCYFVANKKPPFSVNYNFGVEKSGVYSDVFYIENFNFDNIEEEKMFNLFMKLIETFRPTHATITHSDLVDEIIDFKSGEIWTGWVTFISNDLNIDVPSRYKYLNLDYGKVIFSSEELQFDINNSDNIKEIIGLTEYLRKVKG</sequence>
<comment type="caution">
    <text evidence="1">The sequence shown here is derived from an EMBL/GenBank/DDBJ whole genome shotgun (WGS) entry which is preliminary data.</text>
</comment>
<evidence type="ECO:0000313" key="2">
    <source>
        <dbReference type="Proteomes" id="UP000610931"/>
    </source>
</evidence>
<gene>
    <name evidence="1" type="ORF">JF259_17525</name>
</gene>
<evidence type="ECO:0000313" key="1">
    <source>
        <dbReference type="EMBL" id="MBJ6369886.1"/>
    </source>
</evidence>
<reference evidence="1" key="1">
    <citation type="submission" date="2020-12" db="EMBL/GenBank/DDBJ databases">
        <title>Snuella sp. nov., isolated from sediment in Incheon.</title>
        <authorList>
            <person name="Kim W."/>
        </authorList>
    </citation>
    <scope>NUCLEOTIDE SEQUENCE</scope>
    <source>
        <strain evidence="1">CAU 1569</strain>
    </source>
</reference>
<protein>
    <recommendedName>
        <fullName evidence="3">Immunity protein 52 domain-containing protein</fullName>
    </recommendedName>
</protein>
<evidence type="ECO:0008006" key="3">
    <source>
        <dbReference type="Google" id="ProtNLM"/>
    </source>
</evidence>
<name>A0A8J7IKQ7_9FLAO</name>
<organism evidence="1 2">
    <name type="scientific">Snuella sedimenti</name>
    <dbReference type="NCBI Taxonomy" id="2798802"/>
    <lineage>
        <taxon>Bacteria</taxon>
        <taxon>Pseudomonadati</taxon>
        <taxon>Bacteroidota</taxon>
        <taxon>Flavobacteriia</taxon>
        <taxon>Flavobacteriales</taxon>
        <taxon>Flavobacteriaceae</taxon>
        <taxon>Snuella</taxon>
    </lineage>
</organism>
<proteinExistence type="predicted"/>
<dbReference type="AlphaFoldDB" id="A0A8J7IKQ7"/>
<dbReference type="EMBL" id="JAELVQ010000054">
    <property type="protein sequence ID" value="MBJ6369886.1"/>
    <property type="molecule type" value="Genomic_DNA"/>
</dbReference>